<dbReference type="PANTHER" id="PTHR43549:SF2">
    <property type="entry name" value="MULTIDRUG RESISTANCE PROTEIN NORM-RELATED"/>
    <property type="match status" value="1"/>
</dbReference>
<dbReference type="EMBL" id="DS113395">
    <property type="protein sequence ID" value="EAY07648.1"/>
    <property type="molecule type" value="Genomic_DNA"/>
</dbReference>
<keyword evidence="3" id="KW-0813">Transport</keyword>
<dbReference type="PANTHER" id="PTHR43549">
    <property type="entry name" value="MULTIDRUG RESISTANCE PROTEIN YPNP-RELATED"/>
    <property type="match status" value="1"/>
</dbReference>
<dbReference type="AlphaFoldDB" id="A2EI88"/>
<feature type="transmembrane region" description="Helical" evidence="8">
    <location>
        <begin position="253"/>
        <end position="275"/>
    </location>
</feature>
<evidence type="ECO:0000313" key="9">
    <source>
        <dbReference type="EMBL" id="EAY07648.1"/>
    </source>
</evidence>
<evidence type="ECO:0000256" key="3">
    <source>
        <dbReference type="ARBA" id="ARBA00022448"/>
    </source>
</evidence>
<feature type="transmembrane region" description="Helical" evidence="8">
    <location>
        <begin position="69"/>
        <end position="88"/>
    </location>
</feature>
<comment type="similarity">
    <text evidence="2">Belongs to the multi antimicrobial extrusion (MATE) (TC 2.A.66.1) family.</text>
</comment>
<reference evidence="9" key="2">
    <citation type="journal article" date="2007" name="Science">
        <title>Draft genome sequence of the sexually transmitted pathogen Trichomonas vaginalis.</title>
        <authorList>
            <person name="Carlton J.M."/>
            <person name="Hirt R.P."/>
            <person name="Silva J.C."/>
            <person name="Delcher A.L."/>
            <person name="Schatz M."/>
            <person name="Zhao Q."/>
            <person name="Wortman J.R."/>
            <person name="Bidwell S.L."/>
            <person name="Alsmark U.C.M."/>
            <person name="Besteiro S."/>
            <person name="Sicheritz-Ponten T."/>
            <person name="Noel C.J."/>
            <person name="Dacks J.B."/>
            <person name="Foster P.G."/>
            <person name="Simillion C."/>
            <person name="Van de Peer Y."/>
            <person name="Miranda-Saavedra D."/>
            <person name="Barton G.J."/>
            <person name="Westrop G.D."/>
            <person name="Mueller S."/>
            <person name="Dessi D."/>
            <person name="Fiori P.L."/>
            <person name="Ren Q."/>
            <person name="Paulsen I."/>
            <person name="Zhang H."/>
            <person name="Bastida-Corcuera F.D."/>
            <person name="Simoes-Barbosa A."/>
            <person name="Brown M.T."/>
            <person name="Hayes R.D."/>
            <person name="Mukherjee M."/>
            <person name="Okumura C.Y."/>
            <person name="Schneider R."/>
            <person name="Smith A.J."/>
            <person name="Vanacova S."/>
            <person name="Villalvazo M."/>
            <person name="Haas B.J."/>
            <person name="Pertea M."/>
            <person name="Feldblyum T.V."/>
            <person name="Utterback T.R."/>
            <person name="Shu C.L."/>
            <person name="Osoegawa K."/>
            <person name="de Jong P.J."/>
            <person name="Hrdy I."/>
            <person name="Horvathova L."/>
            <person name="Zubacova Z."/>
            <person name="Dolezal P."/>
            <person name="Malik S.B."/>
            <person name="Logsdon J.M. Jr."/>
            <person name="Henze K."/>
            <person name="Gupta A."/>
            <person name="Wang C.C."/>
            <person name="Dunne R.L."/>
            <person name="Upcroft J.A."/>
            <person name="Upcroft P."/>
            <person name="White O."/>
            <person name="Salzberg S.L."/>
            <person name="Tang P."/>
            <person name="Chiu C.-H."/>
            <person name="Lee Y.-S."/>
            <person name="Embley T.M."/>
            <person name="Coombs G.H."/>
            <person name="Mottram J.C."/>
            <person name="Tachezy J."/>
            <person name="Fraser-Liggett C.M."/>
            <person name="Johnson P.J."/>
        </authorList>
    </citation>
    <scope>NUCLEOTIDE SEQUENCE [LARGE SCALE GENOMIC DNA]</scope>
    <source>
        <strain evidence="9">G3</strain>
    </source>
</reference>
<dbReference type="CDD" id="cd12082">
    <property type="entry name" value="MATE_like"/>
    <property type="match status" value="1"/>
</dbReference>
<dbReference type="VEuPathDB" id="TrichDB:TVAG_430120"/>
<feature type="transmembrane region" description="Helical" evidence="8">
    <location>
        <begin position="28"/>
        <end position="49"/>
    </location>
</feature>
<feature type="transmembrane region" description="Helical" evidence="8">
    <location>
        <begin position="328"/>
        <end position="347"/>
    </location>
</feature>
<keyword evidence="4" id="KW-1003">Cell membrane</keyword>
<evidence type="ECO:0000256" key="2">
    <source>
        <dbReference type="ARBA" id="ARBA00010199"/>
    </source>
</evidence>
<dbReference type="Proteomes" id="UP000001542">
    <property type="component" value="Unassembled WGS sequence"/>
</dbReference>
<feature type="transmembrane region" description="Helical" evidence="8">
    <location>
        <begin position="125"/>
        <end position="147"/>
    </location>
</feature>
<dbReference type="SMR" id="A2EI88"/>
<gene>
    <name evidence="9" type="ORF">TVAG_430120</name>
</gene>
<feature type="transmembrane region" description="Helical" evidence="8">
    <location>
        <begin position="95"/>
        <end position="119"/>
    </location>
</feature>
<dbReference type="GO" id="GO:0005886">
    <property type="term" value="C:plasma membrane"/>
    <property type="evidence" value="ECO:0007669"/>
    <property type="project" value="UniProtKB-SubCell"/>
</dbReference>
<evidence type="ECO:0000256" key="5">
    <source>
        <dbReference type="ARBA" id="ARBA00022692"/>
    </source>
</evidence>
<accession>A2EI88</accession>
<reference evidence="9" key="1">
    <citation type="submission" date="2006-10" db="EMBL/GenBank/DDBJ databases">
        <authorList>
            <person name="Amadeo P."/>
            <person name="Zhao Q."/>
            <person name="Wortman J."/>
            <person name="Fraser-Liggett C."/>
            <person name="Carlton J."/>
        </authorList>
    </citation>
    <scope>NUCLEOTIDE SEQUENCE</scope>
    <source>
        <strain evidence="9">G3</strain>
    </source>
</reference>
<evidence type="ECO:0000256" key="1">
    <source>
        <dbReference type="ARBA" id="ARBA00004651"/>
    </source>
</evidence>
<feature type="transmembrane region" description="Helical" evidence="8">
    <location>
        <begin position="295"/>
        <end position="316"/>
    </location>
</feature>
<keyword evidence="6 8" id="KW-1133">Transmembrane helix</keyword>
<protein>
    <recommendedName>
        <fullName evidence="11">MatE family protein</fullName>
    </recommendedName>
</protein>
<name>A2EI88_TRIV3</name>
<dbReference type="InParanoid" id="A2EI88"/>
<organism evidence="9 10">
    <name type="scientific">Trichomonas vaginalis (strain ATCC PRA-98 / G3)</name>
    <dbReference type="NCBI Taxonomy" id="412133"/>
    <lineage>
        <taxon>Eukaryota</taxon>
        <taxon>Metamonada</taxon>
        <taxon>Parabasalia</taxon>
        <taxon>Trichomonadida</taxon>
        <taxon>Trichomonadidae</taxon>
        <taxon>Trichomonas</taxon>
    </lineage>
</organism>
<dbReference type="VEuPathDB" id="TrichDB:TVAGG3_0858590"/>
<keyword evidence="7 8" id="KW-0472">Membrane</keyword>
<proteinExistence type="inferred from homology"/>
<dbReference type="KEGG" id="tva:4765541"/>
<sequence>MLISISSRVAFLFGKDLKNEASQVVVDLFRFAFIFGLIIAGTLLPFVPMVTKWISGSDDVAREAFKYEIPLLGFSFIQIIFLLGTGILQGEGRSWLAGMFQILSLCMIMFVFDPLFLVYFKMGVWGASLATVIAQTIVATIIFIYIFSGKFSLKFHFQLFFNKPSPHSYDALKVGGGAFMLYLSSAIPGFVMQKYITLTAAAINEVTPVLALLDTFNRLYELGISITYAFDASFLPSASYAYGKRQYRRIHKLAGHTLWISVVPSMIYSAIVSAIPKKIASFWSTDERYLYWAQQLFPIGYLTLCTWPISSTFLTYLESTDYPLRATISSVITSITPLPLISTIIYFSKRNNL</sequence>
<evidence type="ECO:0000313" key="10">
    <source>
        <dbReference type="Proteomes" id="UP000001542"/>
    </source>
</evidence>
<evidence type="ECO:0000256" key="7">
    <source>
        <dbReference type="ARBA" id="ARBA00023136"/>
    </source>
</evidence>
<dbReference type="RefSeq" id="XP_001319871.1">
    <property type="nucleotide sequence ID" value="XM_001319836.1"/>
</dbReference>
<comment type="subcellular location">
    <subcellularLocation>
        <location evidence="1">Cell membrane</location>
        <topology evidence="1">Multi-pass membrane protein</topology>
    </subcellularLocation>
</comment>
<keyword evidence="5 8" id="KW-0812">Transmembrane</keyword>
<evidence type="ECO:0000256" key="4">
    <source>
        <dbReference type="ARBA" id="ARBA00022475"/>
    </source>
</evidence>
<evidence type="ECO:0000256" key="6">
    <source>
        <dbReference type="ARBA" id="ARBA00022989"/>
    </source>
</evidence>
<evidence type="ECO:0008006" key="11">
    <source>
        <dbReference type="Google" id="ProtNLM"/>
    </source>
</evidence>
<dbReference type="Pfam" id="PF01554">
    <property type="entry name" value="MatE"/>
    <property type="match status" value="2"/>
</dbReference>
<dbReference type="GO" id="GO:0015297">
    <property type="term" value="F:antiporter activity"/>
    <property type="evidence" value="ECO:0007669"/>
    <property type="project" value="InterPro"/>
</dbReference>
<dbReference type="GO" id="GO:0042910">
    <property type="term" value="F:xenobiotic transmembrane transporter activity"/>
    <property type="evidence" value="ECO:0007669"/>
    <property type="project" value="InterPro"/>
</dbReference>
<keyword evidence="10" id="KW-1185">Reference proteome</keyword>
<evidence type="ECO:0000256" key="8">
    <source>
        <dbReference type="SAM" id="Phobius"/>
    </source>
</evidence>
<dbReference type="InterPro" id="IPR052031">
    <property type="entry name" value="Membrane_Transporter-Flippase"/>
</dbReference>
<dbReference type="InterPro" id="IPR002528">
    <property type="entry name" value="MATE_fam"/>
</dbReference>